<dbReference type="OrthoDB" id="9978460at2759"/>
<sequence>MDNVHLAKKSARLLAGLPVNGLRYPPNSAWVEWARANNCLPSEEEEEEGETELLEEAEMEASGNDKPDFKGDEEMDEFDETVASVNEKFAIANSHASLNTESDTVPSFAKVRHLFDPDETFSWISFGNFWTPLKIQSQRILVWDPINSSQVNNFTVFYYLEFLGTEHHARDLGSKYDNLFIGDVLRECQSHPQSRQTSSSCPWYATERFSKYSYDSYSSSMSLGNIFEVEETVMHDLTKDFCPWSALDGRGVNALFDGLFFEDNRTRGNFTCFLDEKGDGDSWSEGIGRLFDIRSLSCEEVVRGSEELSGTTYQRSFSSLVDNSLVESEVSLSEDQNVYAIETDNEGEVAPSSASSATYKSARMLYTSITECPYCRPEVWNSTRSIDVYIGPTWKWIPRLTRWPFRFAPQQNVDLSMNGIQIPPWRASSGRMMLDICRFCAKNQDISNLVLLDPMALSPLSPLLNLMRYHVVVGPQLTGVLWMTPLDALSPFYRVPIPPEEQQKDGGDGDCKGNPTYPTPICLRFLAITALLTNWVAWFSRIESYAVLGMSRLRSLPISIPIAVRMVQPLSLGCGQAPLLDLWPMWLLRRLFTLSLRLSQLRIPFLHCKRPSLRHFYPFSDLDEI</sequence>
<name>A0A3P7HKI2_HYDTA</name>
<reference evidence="1 2" key="1">
    <citation type="submission" date="2018-11" db="EMBL/GenBank/DDBJ databases">
        <authorList>
            <consortium name="Pathogen Informatics"/>
        </authorList>
    </citation>
    <scope>NUCLEOTIDE SEQUENCE [LARGE SCALE GENOMIC DNA]</scope>
</reference>
<gene>
    <name evidence="1" type="ORF">TTAC_LOCUS10878</name>
</gene>
<evidence type="ECO:0000313" key="2">
    <source>
        <dbReference type="Proteomes" id="UP000274429"/>
    </source>
</evidence>
<dbReference type="AlphaFoldDB" id="A0A3P7HKI2"/>
<organism evidence="1 2">
    <name type="scientific">Hydatigena taeniaeformis</name>
    <name type="common">Feline tapeworm</name>
    <name type="synonym">Taenia taeniaeformis</name>
    <dbReference type="NCBI Taxonomy" id="6205"/>
    <lineage>
        <taxon>Eukaryota</taxon>
        <taxon>Metazoa</taxon>
        <taxon>Spiralia</taxon>
        <taxon>Lophotrochozoa</taxon>
        <taxon>Platyhelminthes</taxon>
        <taxon>Cestoda</taxon>
        <taxon>Eucestoda</taxon>
        <taxon>Cyclophyllidea</taxon>
        <taxon>Taeniidae</taxon>
        <taxon>Hydatigera</taxon>
    </lineage>
</organism>
<accession>A0A3P7HKI2</accession>
<keyword evidence="2" id="KW-1185">Reference proteome</keyword>
<protein>
    <submittedName>
        <fullName evidence="1">Uncharacterized protein</fullName>
    </submittedName>
</protein>
<proteinExistence type="predicted"/>
<dbReference type="EMBL" id="UYWX01022416">
    <property type="protein sequence ID" value="VDM35858.1"/>
    <property type="molecule type" value="Genomic_DNA"/>
</dbReference>
<dbReference type="Proteomes" id="UP000274429">
    <property type="component" value="Unassembled WGS sequence"/>
</dbReference>
<evidence type="ECO:0000313" key="1">
    <source>
        <dbReference type="EMBL" id="VDM35858.1"/>
    </source>
</evidence>